<evidence type="ECO:0000313" key="10">
    <source>
        <dbReference type="Proteomes" id="UP000003422"/>
    </source>
</evidence>
<evidence type="ECO:0000256" key="5">
    <source>
        <dbReference type="ARBA" id="ARBA00022989"/>
    </source>
</evidence>
<keyword evidence="10" id="KW-1185">Reference proteome</keyword>
<dbReference type="Pfam" id="PF06808">
    <property type="entry name" value="DctM"/>
    <property type="match status" value="1"/>
</dbReference>
<feature type="transmembrane region" description="Helical" evidence="7">
    <location>
        <begin position="211"/>
        <end position="237"/>
    </location>
</feature>
<evidence type="ECO:0000256" key="1">
    <source>
        <dbReference type="ARBA" id="ARBA00004429"/>
    </source>
</evidence>
<organism evidence="9 10">
    <name type="scientific">Peptoniphilus indolicus ATCC 29427</name>
    <dbReference type="NCBI Taxonomy" id="997350"/>
    <lineage>
        <taxon>Bacteria</taxon>
        <taxon>Bacillati</taxon>
        <taxon>Bacillota</taxon>
        <taxon>Tissierellia</taxon>
        <taxon>Tissierellales</taxon>
        <taxon>Peptoniphilaceae</taxon>
        <taxon>Peptoniphilus</taxon>
    </lineage>
</organism>
<comment type="subcellular location">
    <subcellularLocation>
        <location evidence="1">Cell inner membrane</location>
        <topology evidence="1">Multi-pass membrane protein</topology>
    </subcellularLocation>
</comment>
<evidence type="ECO:0000256" key="6">
    <source>
        <dbReference type="ARBA" id="ARBA00023136"/>
    </source>
</evidence>
<dbReference type="AlphaFoldDB" id="G4D6X9"/>
<feature type="transmembrane region" description="Helical" evidence="7">
    <location>
        <begin position="112"/>
        <end position="130"/>
    </location>
</feature>
<evidence type="ECO:0000256" key="4">
    <source>
        <dbReference type="ARBA" id="ARBA00022692"/>
    </source>
</evidence>
<proteinExistence type="predicted"/>
<dbReference type="PANTHER" id="PTHR33362:SF5">
    <property type="entry name" value="C4-DICARBOXYLATE TRAP TRANSPORTER LARGE PERMEASE PROTEIN DCTM"/>
    <property type="match status" value="1"/>
</dbReference>
<accession>G4D6X9</accession>
<dbReference type="GO" id="GO:0005886">
    <property type="term" value="C:plasma membrane"/>
    <property type="evidence" value="ECO:0007669"/>
    <property type="project" value="UniProtKB-SubCell"/>
</dbReference>
<dbReference type="GO" id="GO:0022857">
    <property type="term" value="F:transmembrane transporter activity"/>
    <property type="evidence" value="ECO:0007669"/>
    <property type="project" value="TreeGrafter"/>
</dbReference>
<evidence type="ECO:0000256" key="7">
    <source>
        <dbReference type="SAM" id="Phobius"/>
    </source>
</evidence>
<keyword evidence="5 7" id="KW-1133">Transmembrane helix</keyword>
<gene>
    <name evidence="9" type="ORF">HMPREF9129_2159</name>
</gene>
<feature type="transmembrane region" description="Helical" evidence="7">
    <location>
        <begin position="169"/>
        <end position="191"/>
    </location>
</feature>
<keyword evidence="2" id="KW-1003">Cell membrane</keyword>
<sequence length="246" mass="26354">MVGIMFLLMFILIFIGLPVFLSILGSGIIFLLITDMKPLLLVSQRFITGLDSFPLLAIPLFVLVGEIMDKGGISKRMIHWADELIGWLPGGLGVVTIVSCAIFAALTGSGPATVAAIGSIMIPSLTKSGYDKKTAAGMVAAGGALGPIIPPSIPMIIYGVTMGISIPKMFIAGIIPGIVMMLFLILVNFVIIKNNPKIMENDRKKFNFTELIKSTWSALGALLLPIIILGGFTQGYLHLQRQLLLE</sequence>
<dbReference type="HOGENOM" id="CLU_101785_0_0_9"/>
<evidence type="ECO:0000256" key="3">
    <source>
        <dbReference type="ARBA" id="ARBA00022519"/>
    </source>
</evidence>
<dbReference type="PANTHER" id="PTHR33362">
    <property type="entry name" value="SIALIC ACID TRAP TRANSPORTER PERMEASE PROTEIN SIAT-RELATED"/>
    <property type="match status" value="1"/>
</dbReference>
<reference evidence="9 10" key="1">
    <citation type="submission" date="2011-06" db="EMBL/GenBank/DDBJ databases">
        <authorList>
            <person name="Muzny D."/>
            <person name="Qin X."/>
            <person name="Deng J."/>
            <person name="Jiang H."/>
            <person name="Liu Y."/>
            <person name="Qu J."/>
            <person name="Song X.-Z."/>
            <person name="Zhang L."/>
            <person name="Thornton R."/>
            <person name="Coyle M."/>
            <person name="Francisco L."/>
            <person name="Jackson L."/>
            <person name="Javaid M."/>
            <person name="Korchina V."/>
            <person name="Kovar C."/>
            <person name="Mata R."/>
            <person name="Mathew T."/>
            <person name="Ngo R."/>
            <person name="Nguyen L."/>
            <person name="Nguyen N."/>
            <person name="Okwuonu G."/>
            <person name="Ongeri F."/>
            <person name="Pham C."/>
            <person name="Simmons D."/>
            <person name="Wilczek-Boney K."/>
            <person name="Hale W."/>
            <person name="Jakkamsetti A."/>
            <person name="Pham P."/>
            <person name="Ruth R."/>
            <person name="San Lucas F."/>
            <person name="Warren J."/>
            <person name="Zhang J."/>
            <person name="Zhao Z."/>
            <person name="Zhou C."/>
            <person name="Zhu D."/>
            <person name="Lee S."/>
            <person name="Bess C."/>
            <person name="Blankenburg K."/>
            <person name="Forbes L."/>
            <person name="Fu Q."/>
            <person name="Gubbala S."/>
            <person name="Hirani K."/>
            <person name="Jayaseelan J.C."/>
            <person name="Lara F."/>
            <person name="Munidasa M."/>
            <person name="Palculict T."/>
            <person name="Patil S."/>
            <person name="Pu L.-L."/>
            <person name="Saada N."/>
            <person name="Tang L."/>
            <person name="Weissenberger G."/>
            <person name="Zhu Y."/>
            <person name="Hemphill L."/>
            <person name="Shang Y."/>
            <person name="Youmans B."/>
            <person name="Ayvaz T."/>
            <person name="Ross M."/>
            <person name="Santibanez J."/>
            <person name="Aqrawi P."/>
            <person name="Gross S."/>
            <person name="Joshi V."/>
            <person name="Fowler G."/>
            <person name="Nazareth L."/>
            <person name="Reid J."/>
            <person name="Worley K."/>
            <person name="Petrosino J."/>
            <person name="Highlander S."/>
            <person name="Gibbs R."/>
        </authorList>
    </citation>
    <scope>NUCLEOTIDE SEQUENCE [LARGE SCALE GENOMIC DNA]</scope>
    <source>
        <strain evidence="9 10">ATCC 29427</strain>
    </source>
</reference>
<name>G4D6X9_9FIRM</name>
<keyword evidence="3" id="KW-0997">Cell inner membrane</keyword>
<evidence type="ECO:0000313" key="9">
    <source>
        <dbReference type="EMBL" id="EGY76343.1"/>
    </source>
</evidence>
<dbReference type="Proteomes" id="UP000003422">
    <property type="component" value="Unassembled WGS sequence"/>
</dbReference>
<dbReference type="EMBL" id="AGBB01000234">
    <property type="protein sequence ID" value="EGY76343.1"/>
    <property type="molecule type" value="Genomic_DNA"/>
</dbReference>
<dbReference type="PATRIC" id="fig|997350.3.peg.2062"/>
<protein>
    <submittedName>
        <fullName evidence="9">C4-dicarboxylate TRAP-T family tripartite ATP-independent periplasmic transporter, membrane protein</fullName>
    </submittedName>
</protein>
<feature type="transmembrane region" description="Helical" evidence="7">
    <location>
        <begin position="137"/>
        <end position="157"/>
    </location>
</feature>
<dbReference type="InterPro" id="IPR010656">
    <property type="entry name" value="DctM"/>
</dbReference>
<dbReference type="InterPro" id="IPR004681">
    <property type="entry name" value="TRAP_DctM"/>
</dbReference>
<dbReference type="STRING" id="997350.HMPREF9129_2159"/>
<evidence type="ECO:0000259" key="8">
    <source>
        <dbReference type="Pfam" id="PF06808"/>
    </source>
</evidence>
<feature type="transmembrane region" description="Helical" evidence="7">
    <location>
        <begin position="84"/>
        <end position="106"/>
    </location>
</feature>
<feature type="domain" description="TRAP C4-dicarboxylate transport system permease DctM subunit" evidence="8">
    <location>
        <begin position="6"/>
        <end position="236"/>
    </location>
</feature>
<feature type="transmembrane region" description="Helical" evidence="7">
    <location>
        <begin position="7"/>
        <end position="33"/>
    </location>
</feature>
<keyword evidence="6 7" id="KW-0472">Membrane</keyword>
<evidence type="ECO:0000256" key="2">
    <source>
        <dbReference type="ARBA" id="ARBA00022475"/>
    </source>
</evidence>
<comment type="caution">
    <text evidence="9">The sequence shown here is derived from an EMBL/GenBank/DDBJ whole genome shotgun (WGS) entry which is preliminary data.</text>
</comment>
<feature type="transmembrane region" description="Helical" evidence="7">
    <location>
        <begin position="45"/>
        <end position="64"/>
    </location>
</feature>
<dbReference type="eggNOG" id="COG1593">
    <property type="taxonomic scope" value="Bacteria"/>
</dbReference>
<keyword evidence="4 7" id="KW-0812">Transmembrane</keyword>